<proteinExistence type="predicted"/>
<dbReference type="GO" id="GO:0016740">
    <property type="term" value="F:transferase activity"/>
    <property type="evidence" value="ECO:0007669"/>
    <property type="project" value="UniProtKB-KW"/>
</dbReference>
<gene>
    <name evidence="1" type="ORF">M23134_00705</name>
</gene>
<dbReference type="eggNOG" id="COG4874">
    <property type="taxonomic scope" value="Bacteria"/>
</dbReference>
<name>A1ZS16_MICM2</name>
<dbReference type="PANTHER" id="PTHR43224:SF1">
    <property type="entry name" value="AMIDINOTRANSFERASE"/>
    <property type="match status" value="1"/>
</dbReference>
<dbReference type="Pfam" id="PF19420">
    <property type="entry name" value="DDAH_eukar"/>
    <property type="match status" value="1"/>
</dbReference>
<dbReference type="Gene3D" id="3.75.10.10">
    <property type="entry name" value="L-arginine/glycine Amidinotransferase, Chain A"/>
    <property type="match status" value="1"/>
</dbReference>
<comment type="caution">
    <text evidence="1">The sequence shown here is derived from an EMBL/GenBank/DDBJ whole genome shotgun (WGS) entry which is preliminary data.</text>
</comment>
<dbReference type="RefSeq" id="WP_002700223.1">
    <property type="nucleotide sequence ID" value="NZ_AAWS01000030.1"/>
</dbReference>
<dbReference type="PIRSF" id="PIRSF028188">
    <property type="entry name" value="Amdntrnsf_FN0238"/>
    <property type="match status" value="1"/>
</dbReference>
<dbReference type="NCBIfam" id="NF046062">
    <property type="entry name" value="citrull_CtlX"/>
    <property type="match status" value="1"/>
</dbReference>
<dbReference type="SUPFAM" id="SSF55909">
    <property type="entry name" value="Pentein"/>
    <property type="match status" value="1"/>
</dbReference>
<sequence length="307" mass="34669">MQQTTANIMMVRPVSFGHNPQTAENNAFQTKKANDAEVLQQAQAEFDGMVAMLREAGVNVLVFDDTPHPPKPSAIFPNNWVSFHEEGVVILYPLYAPNRREERQEEILIALEQQFDKQILLDFSPYESSGKYLESTGSMIIDRPHKVIYACRSERTHEQVLQVVAEKLSYEYLLFDAVDEQKQAIYHTNVMMCLGQDFAVICLDLLPNAAERKAVVDKLQQTHKQIVALSTEQIAQFAGNMLEVQSTQGDRLLVMSARALKSLTPDQRNALEQKVKIVAPPLYTIEDHEGGSARCMMAEVFLPEKQS</sequence>
<protein>
    <submittedName>
        <fullName evidence="1">Amidinotransferase superfamily</fullName>
    </submittedName>
</protein>
<accession>A1ZS16</accession>
<dbReference type="PANTHER" id="PTHR43224">
    <property type="entry name" value="AMIDINOTRANSFERASE"/>
    <property type="match status" value="1"/>
</dbReference>
<organism evidence="1 2">
    <name type="scientific">Microscilla marina ATCC 23134</name>
    <dbReference type="NCBI Taxonomy" id="313606"/>
    <lineage>
        <taxon>Bacteria</taxon>
        <taxon>Pseudomonadati</taxon>
        <taxon>Bacteroidota</taxon>
        <taxon>Cytophagia</taxon>
        <taxon>Cytophagales</taxon>
        <taxon>Microscillaceae</taxon>
        <taxon>Microscilla</taxon>
    </lineage>
</organism>
<dbReference type="OrthoDB" id="9788268at2"/>
<dbReference type="AlphaFoldDB" id="A1ZS16"/>
<keyword evidence="1" id="KW-0808">Transferase</keyword>
<keyword evidence="2" id="KW-1185">Reference proteome</keyword>
<evidence type="ECO:0000313" key="2">
    <source>
        <dbReference type="Proteomes" id="UP000004095"/>
    </source>
</evidence>
<dbReference type="EMBL" id="AAWS01000030">
    <property type="protein sequence ID" value="EAY26739.1"/>
    <property type="molecule type" value="Genomic_DNA"/>
</dbReference>
<dbReference type="Proteomes" id="UP000004095">
    <property type="component" value="Unassembled WGS sequence"/>
</dbReference>
<reference evidence="1 2" key="1">
    <citation type="submission" date="2007-01" db="EMBL/GenBank/DDBJ databases">
        <authorList>
            <person name="Haygood M."/>
            <person name="Podell S."/>
            <person name="Anderson C."/>
            <person name="Hopkinson B."/>
            <person name="Roe K."/>
            <person name="Barbeau K."/>
            <person name="Gaasterland T."/>
            <person name="Ferriera S."/>
            <person name="Johnson J."/>
            <person name="Kravitz S."/>
            <person name="Beeson K."/>
            <person name="Sutton G."/>
            <person name="Rogers Y.-H."/>
            <person name="Friedman R."/>
            <person name="Frazier M."/>
            <person name="Venter J.C."/>
        </authorList>
    </citation>
    <scope>NUCLEOTIDE SEQUENCE [LARGE SCALE GENOMIC DNA]</scope>
    <source>
        <strain evidence="1 2">ATCC 23134</strain>
    </source>
</reference>
<dbReference type="InterPro" id="IPR014541">
    <property type="entry name" value="Amdntrnsf_FN0238"/>
</dbReference>
<evidence type="ECO:0000313" key="1">
    <source>
        <dbReference type="EMBL" id="EAY26739.1"/>
    </source>
</evidence>